<accession>A0A0W0FTQ5</accession>
<protein>
    <submittedName>
        <fullName evidence="1">Uncharacterized protein</fullName>
    </submittedName>
</protein>
<evidence type="ECO:0000313" key="1">
    <source>
        <dbReference type="EMBL" id="KTB39680.1"/>
    </source>
</evidence>
<name>A0A0W0FTQ5_MONRR</name>
<gene>
    <name evidence="1" type="ORF">WG66_7744</name>
</gene>
<dbReference type="Proteomes" id="UP000054988">
    <property type="component" value="Unassembled WGS sequence"/>
</dbReference>
<organism evidence="1 2">
    <name type="scientific">Moniliophthora roreri</name>
    <name type="common">Frosty pod rot fungus</name>
    <name type="synonym">Monilia roreri</name>
    <dbReference type="NCBI Taxonomy" id="221103"/>
    <lineage>
        <taxon>Eukaryota</taxon>
        <taxon>Fungi</taxon>
        <taxon>Dikarya</taxon>
        <taxon>Basidiomycota</taxon>
        <taxon>Agaricomycotina</taxon>
        <taxon>Agaricomycetes</taxon>
        <taxon>Agaricomycetidae</taxon>
        <taxon>Agaricales</taxon>
        <taxon>Marasmiineae</taxon>
        <taxon>Marasmiaceae</taxon>
        <taxon>Moniliophthora</taxon>
    </lineage>
</organism>
<reference evidence="1 2" key="1">
    <citation type="submission" date="2015-12" db="EMBL/GenBank/DDBJ databases">
        <title>Draft genome sequence of Moniliophthora roreri, the causal agent of frosty pod rot of cacao.</title>
        <authorList>
            <person name="Aime M.C."/>
            <person name="Diaz-Valderrama J.R."/>
            <person name="Kijpornyongpan T."/>
            <person name="Phillips-Mora W."/>
        </authorList>
    </citation>
    <scope>NUCLEOTIDE SEQUENCE [LARGE SCALE GENOMIC DNA]</scope>
    <source>
        <strain evidence="1 2">MCA 2952</strain>
    </source>
</reference>
<proteinExistence type="predicted"/>
<evidence type="ECO:0000313" key="2">
    <source>
        <dbReference type="Proteomes" id="UP000054988"/>
    </source>
</evidence>
<sequence>MSIFVFKKAVLFTFCTTSTLDEDNPFSFEPTGLDNTLAPA</sequence>
<comment type="caution">
    <text evidence="1">The sequence shown here is derived from an EMBL/GenBank/DDBJ whole genome shotgun (WGS) entry which is preliminary data.</text>
</comment>
<dbReference type="AlphaFoldDB" id="A0A0W0FTQ5"/>
<dbReference type="EMBL" id="LATX01001645">
    <property type="protein sequence ID" value="KTB39680.1"/>
    <property type="molecule type" value="Genomic_DNA"/>
</dbReference>